<dbReference type="InterPro" id="IPR003917">
    <property type="entry name" value="NADH_UbQ_OxRdtase_chain2"/>
</dbReference>
<dbReference type="GO" id="GO:0006120">
    <property type="term" value="P:mitochondrial electron transport, NADH to ubiquinone"/>
    <property type="evidence" value="ECO:0007669"/>
    <property type="project" value="InterPro"/>
</dbReference>
<dbReference type="InterPro" id="IPR001750">
    <property type="entry name" value="ND/Mrp_TM"/>
</dbReference>
<comment type="catalytic activity">
    <reaction evidence="17 18">
        <text>a ubiquinone + NADH + 5 H(+)(in) = a ubiquinol + NAD(+) + 4 H(+)(out)</text>
        <dbReference type="Rhea" id="RHEA:29091"/>
        <dbReference type="Rhea" id="RHEA-COMP:9565"/>
        <dbReference type="Rhea" id="RHEA-COMP:9566"/>
        <dbReference type="ChEBI" id="CHEBI:15378"/>
        <dbReference type="ChEBI" id="CHEBI:16389"/>
        <dbReference type="ChEBI" id="CHEBI:17976"/>
        <dbReference type="ChEBI" id="CHEBI:57540"/>
        <dbReference type="ChEBI" id="CHEBI:57945"/>
        <dbReference type="EC" id="7.1.1.2"/>
    </reaction>
</comment>
<reference evidence="20" key="1">
    <citation type="journal article" date="2018" name="J. ISSAAS">
        <title>The contribution of mitochondrial metagenomics to large-scale data mining and phylogenetic analysis of Coleoptera.</title>
        <authorList>
            <person name="Miller K."/>
            <person name="Linard B."/>
            <person name="Motyka M."/>
            <person name="Bocek M."/>
            <person name="Vogler A.P."/>
        </authorList>
    </citation>
    <scope>NUCLEOTIDE SEQUENCE</scope>
</reference>
<feature type="domain" description="NADH:quinone oxidoreductase/Mrp antiporter transmembrane" evidence="19">
    <location>
        <begin position="23"/>
        <end position="277"/>
    </location>
</feature>
<evidence type="ECO:0000259" key="19">
    <source>
        <dbReference type="Pfam" id="PF00361"/>
    </source>
</evidence>
<keyword evidence="15 18" id="KW-0496">Mitochondrion</keyword>
<evidence type="ECO:0000256" key="16">
    <source>
        <dbReference type="ARBA" id="ARBA00023136"/>
    </source>
</evidence>
<keyword evidence="10 18" id="KW-1278">Translocase</keyword>
<evidence type="ECO:0000256" key="12">
    <source>
        <dbReference type="ARBA" id="ARBA00022989"/>
    </source>
</evidence>
<keyword evidence="8 18" id="KW-0812">Transmembrane</keyword>
<feature type="transmembrane region" description="Helical" evidence="18">
    <location>
        <begin position="230"/>
        <end position="253"/>
    </location>
</feature>
<evidence type="ECO:0000256" key="10">
    <source>
        <dbReference type="ARBA" id="ARBA00022967"/>
    </source>
</evidence>
<evidence type="ECO:0000256" key="18">
    <source>
        <dbReference type="RuleBase" id="RU003403"/>
    </source>
</evidence>
<evidence type="ECO:0000256" key="2">
    <source>
        <dbReference type="ARBA" id="ARBA00004448"/>
    </source>
</evidence>
<comment type="function">
    <text evidence="1">Core subunit of the mitochondrial membrane respiratory chain NADH dehydrogenase (Complex I) that is believed to belong to the minimal assembly required for catalysis. Complex I functions in the transfer of electrons from NADH to the respiratory chain. The immediate electron acceptor for the enzyme is believed to be ubiquinone.</text>
</comment>
<dbReference type="PANTHER" id="PTHR46552">
    <property type="entry name" value="NADH-UBIQUINONE OXIDOREDUCTASE CHAIN 2"/>
    <property type="match status" value="1"/>
</dbReference>
<evidence type="ECO:0000256" key="4">
    <source>
        <dbReference type="ARBA" id="ARBA00012944"/>
    </source>
</evidence>
<comment type="function">
    <text evidence="18">Core subunit of the mitochondrial membrane respiratory chain NADH dehydrogenase (Complex I) which catalyzes electron transfer from NADH through the respiratory chain, using ubiquinone as an electron acceptor. Essential for the catalytic activity and assembly of complex I.</text>
</comment>
<keyword evidence="6" id="KW-0813">Transport</keyword>
<evidence type="ECO:0000256" key="9">
    <source>
        <dbReference type="ARBA" id="ARBA00022792"/>
    </source>
</evidence>
<evidence type="ECO:0000256" key="3">
    <source>
        <dbReference type="ARBA" id="ARBA00007012"/>
    </source>
</evidence>
<evidence type="ECO:0000256" key="13">
    <source>
        <dbReference type="ARBA" id="ARBA00023027"/>
    </source>
</evidence>
<evidence type="ECO:0000256" key="11">
    <source>
        <dbReference type="ARBA" id="ARBA00022982"/>
    </source>
</evidence>
<accession>A0A346RH43</accession>
<dbReference type="AlphaFoldDB" id="A0A346RH43"/>
<keyword evidence="9 18" id="KW-0999">Mitochondrion inner membrane</keyword>
<dbReference type="InterPro" id="IPR050175">
    <property type="entry name" value="Complex_I_Subunit_2"/>
</dbReference>
<gene>
    <name evidence="20" type="primary">nad2</name>
</gene>
<dbReference type="EMBL" id="MG193394">
    <property type="protein sequence ID" value="AXS65390.1"/>
    <property type="molecule type" value="Genomic_DNA"/>
</dbReference>
<organism evidence="20">
    <name type="scientific">Cucujoidea sp. 15 KM-2017</name>
    <dbReference type="NCBI Taxonomy" id="2219351"/>
    <lineage>
        <taxon>Eukaryota</taxon>
        <taxon>Metazoa</taxon>
        <taxon>Ecdysozoa</taxon>
        <taxon>Arthropoda</taxon>
        <taxon>Hexapoda</taxon>
        <taxon>Insecta</taxon>
        <taxon>Pterygota</taxon>
        <taxon>Neoptera</taxon>
        <taxon>Endopterygota</taxon>
        <taxon>Coleoptera</taxon>
        <taxon>Polyphaga</taxon>
        <taxon>Cucujiformia</taxon>
    </lineage>
</organism>
<dbReference type="PANTHER" id="PTHR46552:SF1">
    <property type="entry name" value="NADH-UBIQUINONE OXIDOREDUCTASE CHAIN 2"/>
    <property type="match status" value="1"/>
</dbReference>
<name>A0A346RH43_9CUCU</name>
<keyword evidence="7 18" id="KW-0679">Respiratory chain</keyword>
<dbReference type="GO" id="GO:0005743">
    <property type="term" value="C:mitochondrial inner membrane"/>
    <property type="evidence" value="ECO:0007669"/>
    <property type="project" value="UniProtKB-SubCell"/>
</dbReference>
<feature type="transmembrane region" description="Helical" evidence="18">
    <location>
        <begin position="192"/>
        <end position="210"/>
    </location>
</feature>
<keyword evidence="12 18" id="KW-1133">Transmembrane helix</keyword>
<protein>
    <recommendedName>
        <fullName evidence="5 18">NADH-ubiquinone oxidoreductase chain 2</fullName>
        <ecNumber evidence="4 18">7.1.1.2</ecNumber>
    </recommendedName>
</protein>
<keyword evidence="16 18" id="KW-0472">Membrane</keyword>
<feature type="transmembrane region" description="Helical" evidence="18">
    <location>
        <begin position="59"/>
        <end position="80"/>
    </location>
</feature>
<feature type="transmembrane region" description="Helical" evidence="18">
    <location>
        <begin position="114"/>
        <end position="137"/>
    </location>
</feature>
<sequence length="332" mass="38829">MLKLYKFMFLNILMMGTMITVSSYSWFSMWMGLEINLLSVIPLFNSTKNTFPSESALKYFLSQSMASSILLFAIICMIYSKEALINFSLIINSALLMKLGAAPFHFWFPEVMEGLNWFNSLLLLTWQKIAPMTLIFYSIKFNMFFFNIIIFCAFIGSFIGLNQISLRKILAYSSITHISWMLSSLILSSKIWIMYFSIYSIISIILIWMLNKFNILYLYQLTNFPHQNKMINYFFFMNLLSLGGLPPFLGFLPKMMVILLLTKENLYLLAILMIFFVLINLFFYIRLIISSMMNLSKENILFKSISFSFLIWMLTSFNLMGLLITPFIALFL</sequence>
<feature type="transmembrane region" description="Helical" evidence="18">
    <location>
        <begin position="7"/>
        <end position="27"/>
    </location>
</feature>
<dbReference type="GO" id="GO:0008137">
    <property type="term" value="F:NADH dehydrogenase (ubiquinone) activity"/>
    <property type="evidence" value="ECO:0007669"/>
    <property type="project" value="UniProtKB-EC"/>
</dbReference>
<comment type="similarity">
    <text evidence="3 18">Belongs to the complex I subunit 2 family.</text>
</comment>
<feature type="transmembrane region" description="Helical" evidence="18">
    <location>
        <begin position="87"/>
        <end position="108"/>
    </location>
</feature>
<keyword evidence="11 18" id="KW-0249">Electron transport</keyword>
<feature type="transmembrane region" description="Helical" evidence="18">
    <location>
        <begin position="309"/>
        <end position="331"/>
    </location>
</feature>
<dbReference type="EC" id="7.1.1.2" evidence="4 18"/>
<comment type="subcellular location">
    <subcellularLocation>
        <location evidence="2 18">Mitochondrion inner membrane</location>
        <topology evidence="2 18">Multi-pass membrane protein</topology>
    </subcellularLocation>
</comment>
<dbReference type="Pfam" id="PF00361">
    <property type="entry name" value="Proton_antipo_M"/>
    <property type="match status" value="1"/>
</dbReference>
<dbReference type="PRINTS" id="PR01436">
    <property type="entry name" value="NADHDHGNASE2"/>
</dbReference>
<keyword evidence="14 18" id="KW-0830">Ubiquinone</keyword>
<evidence type="ECO:0000256" key="14">
    <source>
        <dbReference type="ARBA" id="ARBA00023075"/>
    </source>
</evidence>
<proteinExistence type="inferred from homology"/>
<feature type="transmembrane region" description="Helical" evidence="18">
    <location>
        <begin position="144"/>
        <end position="163"/>
    </location>
</feature>
<evidence type="ECO:0000256" key="8">
    <source>
        <dbReference type="ARBA" id="ARBA00022692"/>
    </source>
</evidence>
<evidence type="ECO:0000256" key="15">
    <source>
        <dbReference type="ARBA" id="ARBA00023128"/>
    </source>
</evidence>
<evidence type="ECO:0000256" key="7">
    <source>
        <dbReference type="ARBA" id="ARBA00022660"/>
    </source>
</evidence>
<evidence type="ECO:0000313" key="20">
    <source>
        <dbReference type="EMBL" id="AXS65390.1"/>
    </source>
</evidence>
<evidence type="ECO:0000256" key="6">
    <source>
        <dbReference type="ARBA" id="ARBA00022448"/>
    </source>
</evidence>
<evidence type="ECO:0000256" key="5">
    <source>
        <dbReference type="ARBA" id="ARBA00021008"/>
    </source>
</evidence>
<evidence type="ECO:0000256" key="17">
    <source>
        <dbReference type="ARBA" id="ARBA00049551"/>
    </source>
</evidence>
<keyword evidence="13 18" id="KW-0520">NAD</keyword>
<feature type="transmembrane region" description="Helical" evidence="18">
    <location>
        <begin position="265"/>
        <end position="289"/>
    </location>
</feature>
<geneLocation type="mitochondrion" evidence="20"/>
<evidence type="ECO:0000256" key="1">
    <source>
        <dbReference type="ARBA" id="ARBA00003257"/>
    </source>
</evidence>